<dbReference type="Pfam" id="PF00653">
    <property type="entry name" value="BIR"/>
    <property type="match status" value="1"/>
</dbReference>
<name>A0AAN7VFS4_9COLE</name>
<dbReference type="GO" id="GO:0046872">
    <property type="term" value="F:metal ion binding"/>
    <property type="evidence" value="ECO:0007669"/>
    <property type="project" value="UniProtKB-KW"/>
</dbReference>
<protein>
    <recommendedName>
        <fullName evidence="5">Baculoviral IAP repeat-containing protein 5</fullName>
    </recommendedName>
</protein>
<gene>
    <name evidence="3" type="ORF">RI129_008741</name>
</gene>
<dbReference type="SUPFAM" id="SSF57924">
    <property type="entry name" value="Inhibitor of apoptosis (IAP) repeat"/>
    <property type="match status" value="1"/>
</dbReference>
<evidence type="ECO:0008006" key="5">
    <source>
        <dbReference type="Google" id="ProtNLM"/>
    </source>
</evidence>
<dbReference type="SMART" id="SM00238">
    <property type="entry name" value="BIR"/>
    <property type="match status" value="1"/>
</dbReference>
<evidence type="ECO:0000256" key="2">
    <source>
        <dbReference type="ARBA" id="ARBA00022833"/>
    </source>
</evidence>
<dbReference type="PROSITE" id="PS50143">
    <property type="entry name" value="BIR_REPEAT_2"/>
    <property type="match status" value="1"/>
</dbReference>
<dbReference type="EMBL" id="JAVRBK010000006">
    <property type="protein sequence ID" value="KAK5642574.1"/>
    <property type="molecule type" value="Genomic_DNA"/>
</dbReference>
<evidence type="ECO:0000313" key="3">
    <source>
        <dbReference type="EMBL" id="KAK5642574.1"/>
    </source>
</evidence>
<dbReference type="PANTHER" id="PTHR46771">
    <property type="entry name" value="DETERIN"/>
    <property type="match status" value="1"/>
</dbReference>
<proteinExistence type="predicted"/>
<dbReference type="Gene3D" id="1.10.1170.10">
    <property type="entry name" value="Inhibitor Of Apoptosis Protein (2mihbC-IAP-1), Chain A"/>
    <property type="match status" value="1"/>
</dbReference>
<evidence type="ECO:0000313" key="4">
    <source>
        <dbReference type="Proteomes" id="UP001329430"/>
    </source>
</evidence>
<reference evidence="3 4" key="1">
    <citation type="journal article" date="2024" name="Insects">
        <title>An Improved Chromosome-Level Genome Assembly of the Firefly Pyrocoelia pectoralis.</title>
        <authorList>
            <person name="Fu X."/>
            <person name="Meyer-Rochow V.B."/>
            <person name="Ballantyne L."/>
            <person name="Zhu X."/>
        </authorList>
    </citation>
    <scope>NUCLEOTIDE SEQUENCE [LARGE SCALE GENOMIC DNA]</scope>
    <source>
        <strain evidence="3">XCY_ONT2</strain>
    </source>
</reference>
<dbReference type="InterPro" id="IPR051190">
    <property type="entry name" value="Baculoviral_IAP"/>
</dbReference>
<sequence length="165" mass="19246">MPLTVSILCRTYNLTNIVILFQLGEVEHRMKMVLEKNRLATFTSWHFNNKRICNAKKLAEAGFYYVGTADEPDGVQCFLCGKALDGWDRDDDPWQEHITHSKECEFAKLATPEKMLTLGQFDQFFRDSIKKHSTQYINELLEHKKKLCAQQCEMLRKAVNGRKKK</sequence>
<dbReference type="CDD" id="cd00022">
    <property type="entry name" value="BIR"/>
    <property type="match status" value="1"/>
</dbReference>
<keyword evidence="2" id="KW-0862">Zinc</keyword>
<keyword evidence="1" id="KW-0479">Metal-binding</keyword>
<comment type="caution">
    <text evidence="3">The sequence shown here is derived from an EMBL/GenBank/DDBJ whole genome shotgun (WGS) entry which is preliminary data.</text>
</comment>
<dbReference type="Proteomes" id="UP001329430">
    <property type="component" value="Chromosome 6"/>
</dbReference>
<keyword evidence="4" id="KW-1185">Reference proteome</keyword>
<organism evidence="3 4">
    <name type="scientific">Pyrocoelia pectoralis</name>
    <dbReference type="NCBI Taxonomy" id="417401"/>
    <lineage>
        <taxon>Eukaryota</taxon>
        <taxon>Metazoa</taxon>
        <taxon>Ecdysozoa</taxon>
        <taxon>Arthropoda</taxon>
        <taxon>Hexapoda</taxon>
        <taxon>Insecta</taxon>
        <taxon>Pterygota</taxon>
        <taxon>Neoptera</taxon>
        <taxon>Endopterygota</taxon>
        <taxon>Coleoptera</taxon>
        <taxon>Polyphaga</taxon>
        <taxon>Elateriformia</taxon>
        <taxon>Elateroidea</taxon>
        <taxon>Lampyridae</taxon>
        <taxon>Lampyrinae</taxon>
        <taxon>Pyrocoelia</taxon>
    </lineage>
</organism>
<evidence type="ECO:0000256" key="1">
    <source>
        <dbReference type="ARBA" id="ARBA00022723"/>
    </source>
</evidence>
<dbReference type="PANTHER" id="PTHR46771:SF5">
    <property type="entry name" value="DETERIN"/>
    <property type="match status" value="1"/>
</dbReference>
<accession>A0AAN7VFS4</accession>
<dbReference type="AlphaFoldDB" id="A0AAN7VFS4"/>
<dbReference type="InterPro" id="IPR001370">
    <property type="entry name" value="BIR_rpt"/>
</dbReference>